<dbReference type="Proteomes" id="UP000324701">
    <property type="component" value="Unassembled WGS sequence"/>
</dbReference>
<dbReference type="SUPFAM" id="SSF48576">
    <property type="entry name" value="Terpenoid synthases"/>
    <property type="match status" value="1"/>
</dbReference>
<protein>
    <submittedName>
        <fullName evidence="8">Polyprenyl synthetase family protein</fullName>
    </submittedName>
</protein>
<comment type="similarity">
    <text evidence="3 7">Belongs to the FPP/GGPP synthase family.</text>
</comment>
<evidence type="ECO:0000256" key="1">
    <source>
        <dbReference type="ARBA" id="ARBA00001946"/>
    </source>
</evidence>
<name>A0A5B1BWG4_MYCSI</name>
<evidence type="ECO:0000256" key="3">
    <source>
        <dbReference type="ARBA" id="ARBA00006706"/>
    </source>
</evidence>
<dbReference type="OrthoDB" id="4497239at2"/>
<dbReference type="PANTHER" id="PTHR12001">
    <property type="entry name" value="GERANYLGERANYL PYROPHOSPHATE SYNTHASE"/>
    <property type="match status" value="1"/>
</dbReference>
<keyword evidence="5" id="KW-0479">Metal-binding</keyword>
<dbReference type="Pfam" id="PF00348">
    <property type="entry name" value="polyprenyl_synt"/>
    <property type="match status" value="1"/>
</dbReference>
<dbReference type="InterPro" id="IPR000092">
    <property type="entry name" value="Polyprenyl_synt"/>
</dbReference>
<dbReference type="InterPro" id="IPR008949">
    <property type="entry name" value="Isoprenoid_synthase_dom_sf"/>
</dbReference>
<dbReference type="Gene3D" id="1.10.600.10">
    <property type="entry name" value="Farnesyl Diphosphate Synthase"/>
    <property type="match status" value="1"/>
</dbReference>
<dbReference type="GO" id="GO:0008299">
    <property type="term" value="P:isoprenoid biosynthetic process"/>
    <property type="evidence" value="ECO:0007669"/>
    <property type="project" value="InterPro"/>
</dbReference>
<comment type="caution">
    <text evidence="8">The sequence shown here is derived from an EMBL/GenBank/DDBJ whole genome shotgun (WGS) entry which is preliminary data.</text>
</comment>
<evidence type="ECO:0000256" key="4">
    <source>
        <dbReference type="ARBA" id="ARBA00022679"/>
    </source>
</evidence>
<gene>
    <name evidence="8" type="ORF">F0Q45_03725</name>
</gene>
<accession>A0A5B1BWG4</accession>
<keyword evidence="9" id="KW-1185">Reference proteome</keyword>
<evidence type="ECO:0000256" key="7">
    <source>
        <dbReference type="RuleBase" id="RU004466"/>
    </source>
</evidence>
<comment type="cofactor">
    <cofactor evidence="1">
        <name>Mg(2+)</name>
        <dbReference type="ChEBI" id="CHEBI:18420"/>
    </cofactor>
</comment>
<proteinExistence type="inferred from homology"/>
<dbReference type="GO" id="GO:0046872">
    <property type="term" value="F:metal ion binding"/>
    <property type="evidence" value="ECO:0007669"/>
    <property type="project" value="UniProtKB-KW"/>
</dbReference>
<sequence length="309" mass="32747">MRDAVVAISEAGSMPLRALVTVLAAQLGPNPDTWQVTVAGATLELIHQAALCHNNVAQPGEVRRGAFGGNAHWNNNIAILTGDYQFAMASRLGSRLGPIAFRVIAETFAELVTGHMYEIRGAAPDVDSIAHYLQTASQKRGALVAAAGHLGATFAGATDETILRLTRLGRLIGTASQIADDIMGIANDFDKSGDVPGIHRWNGEHTLPVLYALREPGPNADRLRKSLADPIDEDKIAEAITLLRCSTAVLAANDVLASYAAQAREELAGLPACAARQAFFELIDSTISRCTYHSAATPRESPPGRSGNH</sequence>
<evidence type="ECO:0000313" key="8">
    <source>
        <dbReference type="EMBL" id="KAA1251574.1"/>
    </source>
</evidence>
<keyword evidence="6" id="KW-0460">Magnesium</keyword>
<evidence type="ECO:0000256" key="2">
    <source>
        <dbReference type="ARBA" id="ARBA00005128"/>
    </source>
</evidence>
<dbReference type="PANTHER" id="PTHR12001:SF69">
    <property type="entry name" value="ALL TRANS-POLYPRENYL-DIPHOSPHATE SYNTHASE PDSS1"/>
    <property type="match status" value="1"/>
</dbReference>
<comment type="pathway">
    <text evidence="2">Isoprenoid biosynthesis.</text>
</comment>
<evidence type="ECO:0000256" key="5">
    <source>
        <dbReference type="ARBA" id="ARBA00022723"/>
    </source>
</evidence>
<evidence type="ECO:0000256" key="6">
    <source>
        <dbReference type="ARBA" id="ARBA00022842"/>
    </source>
</evidence>
<keyword evidence="4 7" id="KW-0808">Transferase</keyword>
<dbReference type="EMBL" id="VTZN01000012">
    <property type="protein sequence ID" value="KAA1251574.1"/>
    <property type="molecule type" value="Genomic_DNA"/>
</dbReference>
<dbReference type="GO" id="GO:0004659">
    <property type="term" value="F:prenyltransferase activity"/>
    <property type="evidence" value="ECO:0007669"/>
    <property type="project" value="InterPro"/>
</dbReference>
<reference evidence="8 9" key="1">
    <citation type="submission" date="2019-09" db="EMBL/GenBank/DDBJ databases">
        <title>Report of infection by Mycobacterium simiae a patient suffering from pulmonary tuberculosis.</title>
        <authorList>
            <person name="Mohanty P.S."/>
            <person name="Bansal A.K."/>
            <person name="Singh H."/>
            <person name="Sharma S."/>
            <person name="Patil S.A."/>
            <person name="Upadhaya P."/>
            <person name="Singh P.K."/>
            <person name="Kumar D."/>
            <person name="Kumar S."/>
            <person name="Singh R.K."/>
            <person name="Chaudhary B."/>
        </authorList>
    </citation>
    <scope>NUCLEOTIDE SEQUENCE [LARGE SCALE GENOMIC DNA]</scope>
    <source>
        <strain evidence="8 9">JAL-560-SIM</strain>
    </source>
</reference>
<evidence type="ECO:0000313" key="9">
    <source>
        <dbReference type="Proteomes" id="UP000324701"/>
    </source>
</evidence>
<organism evidence="8 9">
    <name type="scientific">Mycobacterium simiae</name>
    <name type="common">Mycobacterium habana</name>
    <dbReference type="NCBI Taxonomy" id="1784"/>
    <lineage>
        <taxon>Bacteria</taxon>
        <taxon>Bacillati</taxon>
        <taxon>Actinomycetota</taxon>
        <taxon>Actinomycetes</taxon>
        <taxon>Mycobacteriales</taxon>
        <taxon>Mycobacteriaceae</taxon>
        <taxon>Mycobacterium</taxon>
        <taxon>Mycobacterium simiae complex</taxon>
    </lineage>
</organism>
<dbReference type="AlphaFoldDB" id="A0A5B1BWG4"/>